<dbReference type="EMBL" id="CP020772">
    <property type="protein sequence ID" value="ARI76363.1"/>
    <property type="molecule type" value="Genomic_DNA"/>
</dbReference>
<sequence length="792" mass="90500">MCSTFIKLKGGVSIQVEREKIIINGKETVLFGAELHYFRVPKQEWRNRLKDVKEAGINMISTYVPWQFHEYEEGYIDLTGETRGERDLQSFLQMVAEEGLYCLVRPGPYVMAEIIDHGVPTWFIENYPEAAALNEKGQRHATQVVSYLHPIYLEKVKNWYDAVCSVIQPYQVDEGGPVILFQLDNEVGMFHWVTHQGDFNEVTIKQFQQYLEEKRTLSANDLAYFENANKGADTIQPLPVALKNDYFLFMREHYRVYLEHLKQLAVELGITVPFVINIHGFHTTDFLKRGTMYPIGISQLLEAAKMEDTLVAGDYYIGNIEYDNYIDIVLANAFTKAIQSPNQPLFSAEFQGGNASYRPKLQPSTFDLTTRLCFANGMNAVNYYMFVGGENYEGIGLNGRRHEWQAPLTASGEKKPHFQVIGHLGKMFQTFEKPLLEAKQTTHTCFAFYPDYYMTDYSNHFSSPLIETFQRERDLNIFNGMAKGLRVNNIVFDSLNIQEDGKIDVGKVPTLWMFSMKWMDSQVQQKLVDYVQDGGKLVLFPTIPTHDLNDQPCTVFKDYIQVESRGRKGGFVRVGDIDSVKVPYMETFKDEKGAFAWSEDEAEDVIAFEKELGKGRLFVFGAALGLNFNHEYDVIRELAQRVGVKSDFSLEEELDISIRAKSDKSYFVFLHNFDEYRKETPINKSGQPLFGGSQVSVPPKNGLMLPVNIPIHDDVTIAYGTAEVFNVEETADALRVKVKLKQAEDVLLFSSSIWRPVESPGIKVDKEAEDTFLVTLIRSLEKEATIDFKKFG</sequence>
<dbReference type="Proteomes" id="UP000192527">
    <property type="component" value="Chromosome"/>
</dbReference>
<name>A0A1W5ZSU8_9BACI</name>
<protein>
    <recommendedName>
        <fullName evidence="7">Glycoside hydrolase 35 catalytic domain-containing protein</fullName>
    </recommendedName>
</protein>
<dbReference type="Pfam" id="PF01301">
    <property type="entry name" value="Glyco_hydro_35"/>
    <property type="match status" value="1"/>
</dbReference>
<dbReference type="AlphaFoldDB" id="A0A1W5ZSU8"/>
<proteinExistence type="inferred from homology"/>
<evidence type="ECO:0000256" key="2">
    <source>
        <dbReference type="RuleBase" id="RU003679"/>
    </source>
</evidence>
<dbReference type="InterPro" id="IPR029062">
    <property type="entry name" value="Class_I_gatase-like"/>
</dbReference>
<dbReference type="KEGG" id="hmn:HM131_05715"/>
<dbReference type="Gene3D" id="3.40.50.880">
    <property type="match status" value="1"/>
</dbReference>
<dbReference type="OrthoDB" id="9813184at2"/>
<evidence type="ECO:0000256" key="1">
    <source>
        <dbReference type="ARBA" id="ARBA00009809"/>
    </source>
</evidence>
<dbReference type="STRING" id="402384.HM131_05715"/>
<gene>
    <name evidence="5" type="ORF">HM131_05715</name>
</gene>
<dbReference type="Gene3D" id="3.20.20.80">
    <property type="entry name" value="Glycosidases"/>
    <property type="match status" value="1"/>
</dbReference>
<evidence type="ECO:0000313" key="5">
    <source>
        <dbReference type="EMBL" id="ARI76363.1"/>
    </source>
</evidence>
<dbReference type="GO" id="GO:0004553">
    <property type="term" value="F:hydrolase activity, hydrolyzing O-glycosyl compounds"/>
    <property type="evidence" value="ECO:0007669"/>
    <property type="project" value="InterPro"/>
</dbReference>
<evidence type="ECO:0008006" key="7">
    <source>
        <dbReference type="Google" id="ProtNLM"/>
    </source>
</evidence>
<dbReference type="GO" id="GO:0005975">
    <property type="term" value="P:carbohydrate metabolic process"/>
    <property type="evidence" value="ECO:0007669"/>
    <property type="project" value="InterPro"/>
</dbReference>
<accession>A0A1W5ZSU8</accession>
<evidence type="ECO:0000313" key="6">
    <source>
        <dbReference type="Proteomes" id="UP000192527"/>
    </source>
</evidence>
<comment type="similarity">
    <text evidence="1 2">Belongs to the glycosyl hydrolase 35 family.</text>
</comment>
<keyword evidence="6" id="KW-1185">Reference proteome</keyword>
<dbReference type="Pfam" id="PF22369">
    <property type="entry name" value="GLMA_2nd"/>
    <property type="match status" value="1"/>
</dbReference>
<dbReference type="InterPro" id="IPR054746">
    <property type="entry name" value="GLMA-like_second"/>
</dbReference>
<dbReference type="SUPFAM" id="SSF51445">
    <property type="entry name" value="(Trans)glycosidases"/>
    <property type="match status" value="1"/>
</dbReference>
<evidence type="ECO:0000259" key="4">
    <source>
        <dbReference type="Pfam" id="PF22369"/>
    </source>
</evidence>
<dbReference type="PRINTS" id="PR00742">
    <property type="entry name" value="GLHYDRLASE35"/>
</dbReference>
<feature type="domain" description="Glycoside hydrolase 35 catalytic" evidence="3">
    <location>
        <begin position="21"/>
        <end position="231"/>
    </location>
</feature>
<dbReference type="InterPro" id="IPR031330">
    <property type="entry name" value="Gly_Hdrlase_35_cat"/>
</dbReference>
<dbReference type="InterPro" id="IPR001944">
    <property type="entry name" value="Glycoside_Hdrlase_35"/>
</dbReference>
<evidence type="ECO:0000259" key="3">
    <source>
        <dbReference type="Pfam" id="PF01301"/>
    </source>
</evidence>
<dbReference type="PANTHER" id="PTHR23421">
    <property type="entry name" value="BETA-GALACTOSIDASE RELATED"/>
    <property type="match status" value="1"/>
</dbReference>
<organism evidence="5 6">
    <name type="scientific">Halobacillus mangrovi</name>
    <dbReference type="NCBI Taxonomy" id="402384"/>
    <lineage>
        <taxon>Bacteria</taxon>
        <taxon>Bacillati</taxon>
        <taxon>Bacillota</taxon>
        <taxon>Bacilli</taxon>
        <taxon>Bacillales</taxon>
        <taxon>Bacillaceae</taxon>
        <taxon>Halobacillus</taxon>
    </lineage>
</organism>
<feature type="domain" description="GLMA-like second" evidence="4">
    <location>
        <begin position="466"/>
        <end position="592"/>
    </location>
</feature>
<reference evidence="5 6" key="1">
    <citation type="submission" date="2017-04" db="EMBL/GenBank/DDBJ databases">
        <title>The whole genome sequencing and assembly of Halobacillus mangrovi strain.</title>
        <authorList>
            <person name="Lee S.-J."/>
            <person name="Park M.-K."/>
            <person name="Kim J.-Y."/>
            <person name="Lee Y.-J."/>
            <person name="Yi H."/>
            <person name="Bahn Y.-S."/>
            <person name="Kim J.F."/>
            <person name="Lee D.-W."/>
        </authorList>
    </citation>
    <scope>NUCLEOTIDE SEQUENCE [LARGE SCALE GENOMIC DNA]</scope>
    <source>
        <strain evidence="5 6">KTB 131</strain>
    </source>
</reference>
<dbReference type="InterPro" id="IPR017853">
    <property type="entry name" value="GH"/>
</dbReference>